<protein>
    <recommendedName>
        <fullName evidence="3">PE domain-containing protein</fullName>
    </recommendedName>
</protein>
<evidence type="ECO:0008006" key="3">
    <source>
        <dbReference type="Google" id="ProtNLM"/>
    </source>
</evidence>
<name>A0ABS5AAN0_9PSEU</name>
<dbReference type="RefSeq" id="WP_086783486.1">
    <property type="nucleotide sequence ID" value="NZ_JAGIOO010000001.1"/>
</dbReference>
<evidence type="ECO:0000313" key="2">
    <source>
        <dbReference type="Proteomes" id="UP001519363"/>
    </source>
</evidence>
<gene>
    <name evidence="1" type="ORF">JOF53_002513</name>
</gene>
<sequence>MSGRQVDIDFGGGNRFRVEVSELLRMKAGFEKVLDMIDSANDLALETRNNRIPPGEDPYSIEAVNKICERASDAAGCHGAANRAFYREVEKVINMLQATFDQYATNEDRQRASFAQGKD</sequence>
<reference evidence="1 2" key="1">
    <citation type="submission" date="2021-03" db="EMBL/GenBank/DDBJ databases">
        <title>Sequencing the genomes of 1000 actinobacteria strains.</title>
        <authorList>
            <person name="Klenk H.-P."/>
        </authorList>
    </citation>
    <scope>NUCLEOTIDE SEQUENCE [LARGE SCALE GENOMIC DNA]</scope>
    <source>
        <strain evidence="1 2">DSM 44580</strain>
    </source>
</reference>
<evidence type="ECO:0000313" key="1">
    <source>
        <dbReference type="EMBL" id="MBP2473641.1"/>
    </source>
</evidence>
<organism evidence="1 2">
    <name type="scientific">Crossiella equi</name>
    <dbReference type="NCBI Taxonomy" id="130796"/>
    <lineage>
        <taxon>Bacteria</taxon>
        <taxon>Bacillati</taxon>
        <taxon>Actinomycetota</taxon>
        <taxon>Actinomycetes</taxon>
        <taxon>Pseudonocardiales</taxon>
        <taxon>Pseudonocardiaceae</taxon>
        <taxon>Crossiella</taxon>
    </lineage>
</organism>
<dbReference type="Proteomes" id="UP001519363">
    <property type="component" value="Unassembled WGS sequence"/>
</dbReference>
<keyword evidence="2" id="KW-1185">Reference proteome</keyword>
<comment type="caution">
    <text evidence="1">The sequence shown here is derived from an EMBL/GenBank/DDBJ whole genome shotgun (WGS) entry which is preliminary data.</text>
</comment>
<dbReference type="EMBL" id="JAGIOO010000001">
    <property type="protein sequence ID" value="MBP2473641.1"/>
    <property type="molecule type" value="Genomic_DNA"/>
</dbReference>
<accession>A0ABS5AAN0</accession>
<proteinExistence type="predicted"/>